<gene>
    <name evidence="7" type="ORF">M23134_04973</name>
</gene>
<keyword evidence="4" id="KW-0804">Transcription</keyword>
<evidence type="ECO:0000256" key="3">
    <source>
        <dbReference type="ARBA" id="ARBA00023082"/>
    </source>
</evidence>
<comment type="similarity">
    <text evidence="1">Belongs to the sigma-70 factor family. ECF subfamily.</text>
</comment>
<feature type="domain" description="RNA polymerase sigma factor 70 region 4 type 2" evidence="6">
    <location>
        <begin position="108"/>
        <end position="152"/>
    </location>
</feature>
<name>A1ZXG6_MICM2</name>
<dbReference type="InterPro" id="IPR013249">
    <property type="entry name" value="RNA_pol_sigma70_r4_t2"/>
</dbReference>
<dbReference type="Gene3D" id="1.10.10.10">
    <property type="entry name" value="Winged helix-like DNA-binding domain superfamily/Winged helix DNA-binding domain"/>
    <property type="match status" value="1"/>
</dbReference>
<dbReference type="GO" id="GO:0006352">
    <property type="term" value="P:DNA-templated transcription initiation"/>
    <property type="evidence" value="ECO:0007669"/>
    <property type="project" value="InterPro"/>
</dbReference>
<dbReference type="InterPro" id="IPR014284">
    <property type="entry name" value="RNA_pol_sigma-70_dom"/>
</dbReference>
<evidence type="ECO:0000256" key="1">
    <source>
        <dbReference type="ARBA" id="ARBA00010641"/>
    </source>
</evidence>
<evidence type="ECO:0000313" key="8">
    <source>
        <dbReference type="Proteomes" id="UP000004095"/>
    </source>
</evidence>
<dbReference type="eggNOG" id="COG1595">
    <property type="taxonomic scope" value="Bacteria"/>
</dbReference>
<dbReference type="InterPro" id="IPR007627">
    <property type="entry name" value="RNA_pol_sigma70_r2"/>
</dbReference>
<dbReference type="PANTHER" id="PTHR43133:SF62">
    <property type="entry name" value="RNA POLYMERASE SIGMA FACTOR SIGZ"/>
    <property type="match status" value="1"/>
</dbReference>
<accession>A1ZXG6</accession>
<dbReference type="EMBL" id="AAWS01000058">
    <property type="protein sequence ID" value="EAY24934.1"/>
    <property type="molecule type" value="Genomic_DNA"/>
</dbReference>
<dbReference type="OrthoDB" id="9798255at2"/>
<evidence type="ECO:0000313" key="7">
    <source>
        <dbReference type="EMBL" id="EAY24934.1"/>
    </source>
</evidence>
<organism evidence="7 8">
    <name type="scientific">Microscilla marina ATCC 23134</name>
    <dbReference type="NCBI Taxonomy" id="313606"/>
    <lineage>
        <taxon>Bacteria</taxon>
        <taxon>Pseudomonadati</taxon>
        <taxon>Bacteroidota</taxon>
        <taxon>Cytophagia</taxon>
        <taxon>Cytophagales</taxon>
        <taxon>Microscillaceae</taxon>
        <taxon>Microscilla</taxon>
    </lineage>
</organism>
<keyword evidence="2" id="KW-0805">Transcription regulation</keyword>
<dbReference type="Proteomes" id="UP000004095">
    <property type="component" value="Unassembled WGS sequence"/>
</dbReference>
<dbReference type="Gene3D" id="1.10.1740.10">
    <property type="match status" value="1"/>
</dbReference>
<comment type="caution">
    <text evidence="7">The sequence shown here is derived from an EMBL/GenBank/DDBJ whole genome shotgun (WGS) entry which is preliminary data.</text>
</comment>
<evidence type="ECO:0000256" key="2">
    <source>
        <dbReference type="ARBA" id="ARBA00023015"/>
    </source>
</evidence>
<dbReference type="InterPro" id="IPR039425">
    <property type="entry name" value="RNA_pol_sigma-70-like"/>
</dbReference>
<feature type="domain" description="RNA polymerase sigma-70 region 2" evidence="5">
    <location>
        <begin position="11"/>
        <end position="72"/>
    </location>
</feature>
<dbReference type="GO" id="GO:0003677">
    <property type="term" value="F:DNA binding"/>
    <property type="evidence" value="ECO:0007669"/>
    <property type="project" value="InterPro"/>
</dbReference>
<reference evidence="7 8" key="1">
    <citation type="submission" date="2007-01" db="EMBL/GenBank/DDBJ databases">
        <authorList>
            <person name="Haygood M."/>
            <person name="Podell S."/>
            <person name="Anderson C."/>
            <person name="Hopkinson B."/>
            <person name="Roe K."/>
            <person name="Barbeau K."/>
            <person name="Gaasterland T."/>
            <person name="Ferriera S."/>
            <person name="Johnson J."/>
            <person name="Kravitz S."/>
            <person name="Beeson K."/>
            <person name="Sutton G."/>
            <person name="Rogers Y.-H."/>
            <person name="Friedman R."/>
            <person name="Frazier M."/>
            <person name="Venter J.C."/>
        </authorList>
    </citation>
    <scope>NUCLEOTIDE SEQUENCE [LARGE SCALE GENOMIC DNA]</scope>
    <source>
        <strain evidence="7 8">ATCC 23134</strain>
    </source>
</reference>
<dbReference type="AlphaFoldDB" id="A1ZXG6"/>
<dbReference type="PANTHER" id="PTHR43133">
    <property type="entry name" value="RNA POLYMERASE ECF-TYPE SIGMA FACTO"/>
    <property type="match status" value="1"/>
</dbReference>
<dbReference type="InterPro" id="IPR036388">
    <property type="entry name" value="WH-like_DNA-bd_sf"/>
</dbReference>
<sequence length="183" mass="21557">MEKTAKIWSDFSDRLLHFISSKIPNTEDAHDIRQEVFVKIHTQLDKLKNDAKLEAWVYQISRHVIADYYRRHYKATQDTNPALEVMADTSEQNLAYQQYAYCCLEPFIRELPEKYQQVILLTHQGHKQAEIAHQLNTSLSNVKMRFQRAKDMLKKDFISCCGYHLDAHGKLTGEQDCQRECKH</sequence>
<dbReference type="Pfam" id="PF04542">
    <property type="entry name" value="Sigma70_r2"/>
    <property type="match status" value="1"/>
</dbReference>
<proteinExistence type="inferred from homology"/>
<evidence type="ECO:0000259" key="6">
    <source>
        <dbReference type="Pfam" id="PF08281"/>
    </source>
</evidence>
<protein>
    <submittedName>
        <fullName evidence="7">Sigma-24</fullName>
    </submittedName>
</protein>
<dbReference type="InterPro" id="IPR013325">
    <property type="entry name" value="RNA_pol_sigma_r2"/>
</dbReference>
<dbReference type="NCBIfam" id="TIGR02937">
    <property type="entry name" value="sigma70-ECF"/>
    <property type="match status" value="1"/>
</dbReference>
<dbReference type="RefSeq" id="WP_002703860.1">
    <property type="nucleotide sequence ID" value="NZ_AAWS01000058.1"/>
</dbReference>
<dbReference type="InterPro" id="IPR013324">
    <property type="entry name" value="RNA_pol_sigma_r3/r4-like"/>
</dbReference>
<dbReference type="SUPFAM" id="SSF88946">
    <property type="entry name" value="Sigma2 domain of RNA polymerase sigma factors"/>
    <property type="match status" value="1"/>
</dbReference>
<evidence type="ECO:0000259" key="5">
    <source>
        <dbReference type="Pfam" id="PF04542"/>
    </source>
</evidence>
<keyword evidence="8" id="KW-1185">Reference proteome</keyword>
<dbReference type="GO" id="GO:0016987">
    <property type="term" value="F:sigma factor activity"/>
    <property type="evidence" value="ECO:0007669"/>
    <property type="project" value="UniProtKB-KW"/>
</dbReference>
<dbReference type="Pfam" id="PF08281">
    <property type="entry name" value="Sigma70_r4_2"/>
    <property type="match status" value="1"/>
</dbReference>
<dbReference type="SUPFAM" id="SSF88659">
    <property type="entry name" value="Sigma3 and sigma4 domains of RNA polymerase sigma factors"/>
    <property type="match status" value="1"/>
</dbReference>
<evidence type="ECO:0000256" key="4">
    <source>
        <dbReference type="ARBA" id="ARBA00023163"/>
    </source>
</evidence>
<dbReference type="CDD" id="cd06171">
    <property type="entry name" value="Sigma70_r4"/>
    <property type="match status" value="1"/>
</dbReference>
<keyword evidence="3" id="KW-0731">Sigma factor</keyword>